<gene>
    <name evidence="1" type="ORF">AQUCO_01100329v1</name>
</gene>
<dbReference type="EMBL" id="KZ305028">
    <property type="protein sequence ID" value="PIA51419.1"/>
    <property type="molecule type" value="Genomic_DNA"/>
</dbReference>
<reference evidence="1 2" key="1">
    <citation type="submission" date="2017-09" db="EMBL/GenBank/DDBJ databases">
        <title>WGS assembly of Aquilegia coerulea Goldsmith.</title>
        <authorList>
            <person name="Hodges S."/>
            <person name="Kramer E."/>
            <person name="Nordborg M."/>
            <person name="Tomkins J."/>
            <person name="Borevitz J."/>
            <person name="Derieg N."/>
            <person name="Yan J."/>
            <person name="Mihaltcheva S."/>
            <person name="Hayes R.D."/>
            <person name="Rokhsar D."/>
        </authorList>
    </citation>
    <scope>NUCLEOTIDE SEQUENCE [LARGE SCALE GENOMIC DNA]</scope>
    <source>
        <strain evidence="2">cv. Goldsmith</strain>
    </source>
</reference>
<dbReference type="Proteomes" id="UP000230069">
    <property type="component" value="Unassembled WGS sequence"/>
</dbReference>
<sequence>MVLTPMCPPRHWNWQIGRICCSLCINWSLVRTIHWNGSKERTSLYEVSSSTKLPHKKLTSLYCRLSNRFSHKCVERANCQSSITLKLPFSRVLFLVSCLLASTPMRSTI</sequence>
<name>A0A2G5E6M1_AQUCA</name>
<dbReference type="InParanoid" id="A0A2G5E6M1"/>
<proteinExistence type="predicted"/>
<evidence type="ECO:0000313" key="2">
    <source>
        <dbReference type="Proteomes" id="UP000230069"/>
    </source>
</evidence>
<evidence type="ECO:0000313" key="1">
    <source>
        <dbReference type="EMBL" id="PIA51419.1"/>
    </source>
</evidence>
<keyword evidence="2" id="KW-1185">Reference proteome</keyword>
<dbReference type="AlphaFoldDB" id="A0A2G5E6M1"/>
<accession>A0A2G5E6M1</accession>
<organism evidence="1 2">
    <name type="scientific">Aquilegia coerulea</name>
    <name type="common">Rocky mountain columbine</name>
    <dbReference type="NCBI Taxonomy" id="218851"/>
    <lineage>
        <taxon>Eukaryota</taxon>
        <taxon>Viridiplantae</taxon>
        <taxon>Streptophyta</taxon>
        <taxon>Embryophyta</taxon>
        <taxon>Tracheophyta</taxon>
        <taxon>Spermatophyta</taxon>
        <taxon>Magnoliopsida</taxon>
        <taxon>Ranunculales</taxon>
        <taxon>Ranunculaceae</taxon>
        <taxon>Thalictroideae</taxon>
        <taxon>Aquilegia</taxon>
    </lineage>
</organism>
<protein>
    <submittedName>
        <fullName evidence="1">Uncharacterized protein</fullName>
    </submittedName>
</protein>